<evidence type="ECO:0000313" key="3">
    <source>
        <dbReference type="Proteomes" id="UP000299102"/>
    </source>
</evidence>
<dbReference type="AlphaFoldDB" id="A0A4C1UJ88"/>
<evidence type="ECO:0000313" key="2">
    <source>
        <dbReference type="EMBL" id="GBP26541.1"/>
    </source>
</evidence>
<evidence type="ECO:0000256" key="1">
    <source>
        <dbReference type="SAM" id="MobiDB-lite"/>
    </source>
</evidence>
<comment type="caution">
    <text evidence="2">The sequence shown here is derived from an EMBL/GenBank/DDBJ whole genome shotgun (WGS) entry which is preliminary data.</text>
</comment>
<name>A0A4C1UJ88_EUMVA</name>
<keyword evidence="3" id="KW-1185">Reference proteome</keyword>
<feature type="compositionally biased region" description="Basic and acidic residues" evidence="1">
    <location>
        <begin position="53"/>
        <end position="72"/>
    </location>
</feature>
<organism evidence="2 3">
    <name type="scientific">Eumeta variegata</name>
    <name type="common">Bagworm moth</name>
    <name type="synonym">Eumeta japonica</name>
    <dbReference type="NCBI Taxonomy" id="151549"/>
    <lineage>
        <taxon>Eukaryota</taxon>
        <taxon>Metazoa</taxon>
        <taxon>Ecdysozoa</taxon>
        <taxon>Arthropoda</taxon>
        <taxon>Hexapoda</taxon>
        <taxon>Insecta</taxon>
        <taxon>Pterygota</taxon>
        <taxon>Neoptera</taxon>
        <taxon>Endopterygota</taxon>
        <taxon>Lepidoptera</taxon>
        <taxon>Glossata</taxon>
        <taxon>Ditrysia</taxon>
        <taxon>Tineoidea</taxon>
        <taxon>Psychidae</taxon>
        <taxon>Oiketicinae</taxon>
        <taxon>Eumeta</taxon>
    </lineage>
</organism>
<reference evidence="2 3" key="1">
    <citation type="journal article" date="2019" name="Commun. Biol.">
        <title>The bagworm genome reveals a unique fibroin gene that provides high tensile strength.</title>
        <authorList>
            <person name="Kono N."/>
            <person name="Nakamura H."/>
            <person name="Ohtoshi R."/>
            <person name="Tomita M."/>
            <person name="Numata K."/>
            <person name="Arakawa K."/>
        </authorList>
    </citation>
    <scope>NUCLEOTIDE SEQUENCE [LARGE SCALE GENOMIC DNA]</scope>
</reference>
<protein>
    <submittedName>
        <fullName evidence="2">Uncharacterized protein</fullName>
    </submittedName>
</protein>
<proteinExistence type="predicted"/>
<feature type="region of interest" description="Disordered" evidence="1">
    <location>
        <begin position="53"/>
        <end position="78"/>
    </location>
</feature>
<gene>
    <name evidence="2" type="ORF">EVAR_86044_1</name>
</gene>
<sequence length="114" mass="12186">MVGSRGTCIGSNCGTHPTAPVTPPKSRTCCMFSRTATCPIGSVALEAEIDADREAKLSGDHGRNSKEKDRTRGYASRAAPLSTDLANGRIYRNERLAADGSFVVDVVTTFHLTR</sequence>
<dbReference type="Proteomes" id="UP000299102">
    <property type="component" value="Unassembled WGS sequence"/>
</dbReference>
<dbReference type="EMBL" id="BGZK01000181">
    <property type="protein sequence ID" value="GBP26541.1"/>
    <property type="molecule type" value="Genomic_DNA"/>
</dbReference>
<accession>A0A4C1UJ88</accession>